<evidence type="ECO:0000256" key="1">
    <source>
        <dbReference type="SAM" id="MobiDB-lite"/>
    </source>
</evidence>
<feature type="region of interest" description="Disordered" evidence="1">
    <location>
        <begin position="1"/>
        <end position="174"/>
    </location>
</feature>
<dbReference type="EMBL" id="OIVN01003779">
    <property type="protein sequence ID" value="SPD13502.1"/>
    <property type="molecule type" value="Genomic_DNA"/>
</dbReference>
<gene>
    <name evidence="2" type="ORF">FSB_LOCUS41384</name>
</gene>
<proteinExistence type="predicted"/>
<name>A0A2N9HMN4_FAGSY</name>
<protein>
    <submittedName>
        <fullName evidence="2">Uncharacterized protein</fullName>
    </submittedName>
</protein>
<reference evidence="2" key="1">
    <citation type="submission" date="2018-02" db="EMBL/GenBank/DDBJ databases">
        <authorList>
            <person name="Cohen D.B."/>
            <person name="Kent A.D."/>
        </authorList>
    </citation>
    <scope>NUCLEOTIDE SEQUENCE</scope>
</reference>
<dbReference type="AlphaFoldDB" id="A0A2N9HMN4"/>
<accession>A0A2N9HMN4</accession>
<evidence type="ECO:0000313" key="2">
    <source>
        <dbReference type="EMBL" id="SPD13502.1"/>
    </source>
</evidence>
<organism evidence="2">
    <name type="scientific">Fagus sylvatica</name>
    <name type="common">Beechnut</name>
    <dbReference type="NCBI Taxonomy" id="28930"/>
    <lineage>
        <taxon>Eukaryota</taxon>
        <taxon>Viridiplantae</taxon>
        <taxon>Streptophyta</taxon>
        <taxon>Embryophyta</taxon>
        <taxon>Tracheophyta</taxon>
        <taxon>Spermatophyta</taxon>
        <taxon>Magnoliopsida</taxon>
        <taxon>eudicotyledons</taxon>
        <taxon>Gunneridae</taxon>
        <taxon>Pentapetalae</taxon>
        <taxon>rosids</taxon>
        <taxon>fabids</taxon>
        <taxon>Fagales</taxon>
        <taxon>Fagaceae</taxon>
        <taxon>Fagus</taxon>
    </lineage>
</organism>
<sequence>MGCGISKSDPEDANPTCEFNPAIARQKNVRPIDEDPDVGSDQADQHGQKSITLPVKDDGLVKEPAAVKENKMEKERELEMKEVEDEKEKEIANKVSEKAVAEEEGLHHQEEIRVDSHRHNEEEEKEVSDEREDSRNIAPGSPSFREYCVDWDSEGSGTGNSGEFTACANKESKY</sequence>
<feature type="compositionally biased region" description="Basic and acidic residues" evidence="1">
    <location>
        <begin position="55"/>
        <end position="122"/>
    </location>
</feature>